<dbReference type="EMBL" id="JBHRSM010000021">
    <property type="protein sequence ID" value="MFC3086743.1"/>
    <property type="molecule type" value="Genomic_DNA"/>
</dbReference>
<dbReference type="Pfam" id="PF07724">
    <property type="entry name" value="AAA_2"/>
    <property type="match status" value="1"/>
</dbReference>
<protein>
    <submittedName>
        <fullName evidence="4">AAA family ATPase</fullName>
    </submittedName>
</protein>
<dbReference type="InterPro" id="IPR003959">
    <property type="entry name" value="ATPase_AAA_core"/>
</dbReference>
<dbReference type="PANTHER" id="PTHR11638">
    <property type="entry name" value="ATP-DEPENDENT CLP PROTEASE"/>
    <property type="match status" value="1"/>
</dbReference>
<dbReference type="InterPro" id="IPR027417">
    <property type="entry name" value="P-loop_NTPase"/>
</dbReference>
<dbReference type="Proteomes" id="UP001595445">
    <property type="component" value="Unassembled WGS sequence"/>
</dbReference>
<evidence type="ECO:0000313" key="4">
    <source>
        <dbReference type="EMBL" id="MFC3086743.1"/>
    </source>
</evidence>
<accession>A0ABV7DXL1</accession>
<dbReference type="Gene3D" id="3.40.50.300">
    <property type="entry name" value="P-loop containing nucleotide triphosphate hydrolases"/>
    <property type="match status" value="1"/>
</dbReference>
<dbReference type="InterPro" id="IPR050130">
    <property type="entry name" value="ClpA_ClpB"/>
</dbReference>
<dbReference type="CDD" id="cd19499">
    <property type="entry name" value="RecA-like_ClpB_Hsp104-like"/>
    <property type="match status" value="1"/>
</dbReference>
<dbReference type="SMART" id="SM00382">
    <property type="entry name" value="AAA"/>
    <property type="match status" value="1"/>
</dbReference>
<sequence length="610" mass="67721">MHRPTWLLSLEANAGLISCIVVHGEVHDLRRNPWTMEYQRVPQLVADAIREGTFKTVIEWDPVTGIQGRDAARWEDLARAVGPREASGAAYAVAPEAHFDSGPQGASVTTEDFVAVMLAAMVDGTDRPTAFVVDLANFAFSFGQQPSQTERDLLARLAKAIIGRDTTEATGPRNLLVLISPTAHALPLSMLPGPAHVREVVVPLPDREERTTLLGDRLHQWKLKNQPKRGQVAYDDLVDALDGMSCQDILNIEELSRRSAETAELTADQLLSLYRHGIQTSAWEALSRDKLLTMPEVLAERVKGQSHAIEKVTSVTIRAYTGLAGLQHSRRQRMPKGTLFFVGPTGVGKTELAKALAEFLFGDEEAFIRFDMSEFNHEHSDQRLVGAPPGYVGYEEGGQLTNAIRKRPFCVLLFDEIEKAHLRILDKFLQILEDGRLTDGRGQTVSFSEAIIIFTSNIGAAEIDPASSDEEARDAFQRRVRDHFVRDMGRPELLNRIGDNIVAFNFVRDRGFLAEIMRSKLGPLRAQLQDKYGIRAVRIADERTFLDRVARDIEPTMGGRGAITALTKWLIDPVSNFLFTQVSERSMCIGKTLVVVLTPDDSVRVVLEAA</sequence>
<reference evidence="5" key="1">
    <citation type="journal article" date="2019" name="Int. J. Syst. Evol. Microbiol.">
        <title>The Global Catalogue of Microorganisms (GCM) 10K type strain sequencing project: providing services to taxonomists for standard genome sequencing and annotation.</title>
        <authorList>
            <consortium name="The Broad Institute Genomics Platform"/>
            <consortium name="The Broad Institute Genome Sequencing Center for Infectious Disease"/>
            <person name="Wu L."/>
            <person name="Ma J."/>
        </authorList>
    </citation>
    <scope>NUCLEOTIDE SEQUENCE [LARGE SCALE GENOMIC DNA]</scope>
    <source>
        <strain evidence="5">KCTC 62102</strain>
    </source>
</reference>
<dbReference type="PANTHER" id="PTHR11638:SF18">
    <property type="entry name" value="HEAT SHOCK PROTEIN 104"/>
    <property type="match status" value="1"/>
</dbReference>
<dbReference type="PRINTS" id="PR00300">
    <property type="entry name" value="CLPPROTEASEA"/>
</dbReference>
<keyword evidence="1" id="KW-0547">Nucleotide-binding</keyword>
<evidence type="ECO:0000256" key="1">
    <source>
        <dbReference type="ARBA" id="ARBA00022741"/>
    </source>
</evidence>
<dbReference type="RefSeq" id="WP_206761126.1">
    <property type="nucleotide sequence ID" value="NZ_JAEACP010000024.1"/>
</dbReference>
<evidence type="ECO:0000313" key="5">
    <source>
        <dbReference type="Proteomes" id="UP001595445"/>
    </source>
</evidence>
<comment type="caution">
    <text evidence="4">The sequence shown here is derived from an EMBL/GenBank/DDBJ whole genome shotgun (WGS) entry which is preliminary data.</text>
</comment>
<feature type="domain" description="AAA+ ATPase" evidence="3">
    <location>
        <begin position="335"/>
        <end position="489"/>
    </location>
</feature>
<keyword evidence="2" id="KW-0067">ATP-binding</keyword>
<proteinExistence type="predicted"/>
<organism evidence="4 5">
    <name type="scientific">Tabrizicola soli</name>
    <dbReference type="NCBI Taxonomy" id="2185115"/>
    <lineage>
        <taxon>Bacteria</taxon>
        <taxon>Pseudomonadati</taxon>
        <taxon>Pseudomonadota</taxon>
        <taxon>Alphaproteobacteria</taxon>
        <taxon>Rhodobacterales</taxon>
        <taxon>Paracoccaceae</taxon>
        <taxon>Tabrizicola</taxon>
    </lineage>
</organism>
<dbReference type="InterPro" id="IPR003593">
    <property type="entry name" value="AAA+_ATPase"/>
</dbReference>
<evidence type="ECO:0000256" key="2">
    <source>
        <dbReference type="ARBA" id="ARBA00022840"/>
    </source>
</evidence>
<gene>
    <name evidence="4" type="ORF">ACFOD6_11875</name>
</gene>
<evidence type="ECO:0000259" key="3">
    <source>
        <dbReference type="SMART" id="SM00382"/>
    </source>
</evidence>
<name>A0ABV7DXL1_9RHOB</name>
<keyword evidence="5" id="KW-1185">Reference proteome</keyword>
<dbReference type="InterPro" id="IPR001270">
    <property type="entry name" value="ClpA/B"/>
</dbReference>
<dbReference type="SUPFAM" id="SSF52540">
    <property type="entry name" value="P-loop containing nucleoside triphosphate hydrolases"/>
    <property type="match status" value="1"/>
</dbReference>